<dbReference type="STRING" id="585531.HMPREF0063_10036"/>
<dbReference type="EMBL" id="ACLF03000001">
    <property type="protein sequence ID" value="EFQ84695.1"/>
    <property type="molecule type" value="Genomic_DNA"/>
</dbReference>
<gene>
    <name evidence="1" type="ORF">HMPREF0063_10036</name>
</gene>
<evidence type="ECO:0000313" key="2">
    <source>
        <dbReference type="Proteomes" id="UP000003111"/>
    </source>
</evidence>
<reference evidence="1" key="1">
    <citation type="submission" date="2010-08" db="EMBL/GenBank/DDBJ databases">
        <authorList>
            <person name="Muzny D."/>
            <person name="Qin X."/>
            <person name="Buhay C."/>
            <person name="Dugan-Rocha S."/>
            <person name="Ding Y."/>
            <person name="Chen G."/>
            <person name="Hawes A."/>
            <person name="Holder M."/>
            <person name="Jhangiani S."/>
            <person name="Johnson A."/>
            <person name="Khan Z."/>
            <person name="Li Z."/>
            <person name="Liu W."/>
            <person name="Liu X."/>
            <person name="Perez L."/>
            <person name="Shen H."/>
            <person name="Wang Q."/>
            <person name="Watt J."/>
            <person name="Xi L."/>
            <person name="Xin Y."/>
            <person name="Zhou J."/>
            <person name="Deng J."/>
            <person name="Jiang H."/>
            <person name="Liu Y."/>
            <person name="Qu J."/>
            <person name="Song X.-Z."/>
            <person name="Zhang L."/>
            <person name="Villasana D."/>
            <person name="Johnson A."/>
            <person name="Liu J."/>
            <person name="Liyanage D."/>
            <person name="Lorensuhewa L."/>
            <person name="Robinson T."/>
            <person name="Song A."/>
            <person name="Song B.-B."/>
            <person name="Dinh H."/>
            <person name="Thornton R."/>
            <person name="Coyle M."/>
            <person name="Francisco L."/>
            <person name="Jackson L."/>
            <person name="Javaid M."/>
            <person name="Korchina V."/>
            <person name="Kovar C."/>
            <person name="Mata R."/>
            <person name="Mathew T."/>
            <person name="Ngo R."/>
            <person name="Nguyen L."/>
            <person name="Nguyen N."/>
            <person name="Okwuonu G."/>
            <person name="Ongeri F."/>
            <person name="Pham C."/>
            <person name="Simmons D."/>
            <person name="Wilczek-Boney K."/>
            <person name="Hale W."/>
            <person name="Jakkamsetti A."/>
            <person name="Pham P."/>
            <person name="Ruth R."/>
            <person name="San Lucas F."/>
            <person name="Warren J."/>
            <person name="Zhang J."/>
            <person name="Zhao Z."/>
            <person name="Zhou C."/>
            <person name="Zhu D."/>
            <person name="Lee S."/>
            <person name="Bess C."/>
            <person name="Blankenburg K."/>
            <person name="Forbes L."/>
            <person name="Fu Q."/>
            <person name="Gubbala S."/>
            <person name="Hirani K."/>
            <person name="Jayaseelan J.C."/>
            <person name="Lara F."/>
            <person name="Munidasa M."/>
            <person name="Palculict T."/>
            <person name="Patil S."/>
            <person name="Pu L.-L."/>
            <person name="Saada N."/>
            <person name="Tang L."/>
            <person name="Weissenberger G."/>
            <person name="Zhu Y."/>
            <person name="Hemphill L."/>
            <person name="Shang Y."/>
            <person name="Youmans B."/>
            <person name="Ayvaz T."/>
            <person name="Ross M."/>
            <person name="Santibanez J."/>
            <person name="Aqrawi P."/>
            <person name="Gross S."/>
            <person name="Joshi V."/>
            <person name="Fowler G."/>
            <person name="Nazareth L."/>
            <person name="Reid J."/>
            <person name="Worley K."/>
            <person name="Petrosino J."/>
            <person name="Highlander S."/>
            <person name="Gibbs R."/>
        </authorList>
    </citation>
    <scope>NUCLEOTIDE SEQUENCE [LARGE SCALE GENOMIC DNA]</scope>
    <source>
        <strain evidence="1">DSM 15272</strain>
    </source>
</reference>
<dbReference type="HOGENOM" id="CLU_3021529_0_0_11"/>
<organism evidence="1 2">
    <name type="scientific">Aeromicrobium marinum DSM 15272</name>
    <dbReference type="NCBI Taxonomy" id="585531"/>
    <lineage>
        <taxon>Bacteria</taxon>
        <taxon>Bacillati</taxon>
        <taxon>Actinomycetota</taxon>
        <taxon>Actinomycetes</taxon>
        <taxon>Propionibacteriales</taxon>
        <taxon>Nocardioidaceae</taxon>
        <taxon>Aeromicrobium</taxon>
    </lineage>
</organism>
<accession>E2S7M9</accession>
<comment type="caution">
    <text evidence="1">The sequence shown here is derived from an EMBL/GenBank/DDBJ whole genome shotgun (WGS) entry which is preliminary data.</text>
</comment>
<name>E2S7M9_9ACTN</name>
<evidence type="ECO:0000313" key="1">
    <source>
        <dbReference type="EMBL" id="EFQ84695.1"/>
    </source>
</evidence>
<dbReference type="Proteomes" id="UP000003111">
    <property type="component" value="Unassembled WGS sequence"/>
</dbReference>
<keyword evidence="2" id="KW-1185">Reference proteome</keyword>
<proteinExistence type="predicted"/>
<sequence>MWAPIYVGLGVLVAVLSLEAADPTKWIAFQAGLTAPLLVQRLLGAGPVPAAGSVG</sequence>
<protein>
    <submittedName>
        <fullName evidence="1">Uncharacterized protein</fullName>
    </submittedName>
</protein>
<dbReference type="AlphaFoldDB" id="E2S7M9"/>